<dbReference type="InterPro" id="IPR037232">
    <property type="entry name" value="NADH_quin_OxRdtase_su_C/D-like"/>
</dbReference>
<feature type="region of interest" description="Disordered" evidence="4">
    <location>
        <begin position="222"/>
        <end position="242"/>
    </location>
</feature>
<proteinExistence type="inferred from homology"/>
<dbReference type="AlphaFoldDB" id="C0VYW9"/>
<dbReference type="Pfam" id="PF00329">
    <property type="entry name" value="Complex1_30kDa"/>
    <property type="match status" value="1"/>
</dbReference>
<keyword evidence="3" id="KW-1278">Translocase</keyword>
<comment type="catalytic activity">
    <reaction evidence="3">
        <text>a quinone + NADH + 5 H(+)(in) = a quinol + NAD(+) + 4 H(+)(out)</text>
        <dbReference type="Rhea" id="RHEA:57888"/>
        <dbReference type="ChEBI" id="CHEBI:15378"/>
        <dbReference type="ChEBI" id="CHEBI:24646"/>
        <dbReference type="ChEBI" id="CHEBI:57540"/>
        <dbReference type="ChEBI" id="CHEBI:57945"/>
        <dbReference type="ChEBI" id="CHEBI:132124"/>
    </reaction>
</comment>
<dbReference type="GO" id="GO:0050136">
    <property type="term" value="F:NADH dehydrogenase (quinone) (non-electrogenic) activity"/>
    <property type="evidence" value="ECO:0007669"/>
    <property type="project" value="UniProtKB-UniRule"/>
</dbReference>
<comment type="similarity">
    <text evidence="1 3">Belongs to the complex I 30 kDa subunit family.</text>
</comment>
<name>C0VYW9_9ACTO</name>
<accession>C0VYW9</accession>
<keyword evidence="7" id="KW-1185">Reference proteome</keyword>
<evidence type="ECO:0000256" key="2">
    <source>
        <dbReference type="ARBA" id="ARBA00022448"/>
    </source>
</evidence>
<dbReference type="EC" id="7.1.1.-" evidence="3"/>
<dbReference type="GO" id="GO:0008137">
    <property type="term" value="F:NADH dehydrogenase (ubiquinone) activity"/>
    <property type="evidence" value="ECO:0007669"/>
    <property type="project" value="InterPro"/>
</dbReference>
<dbReference type="OrthoDB" id="9803286at2"/>
<keyword evidence="3" id="KW-0520">NAD</keyword>
<gene>
    <name evidence="3 6" type="primary">nuoC</name>
    <name evidence="6" type="ORF">HMPREF0044_0359</name>
</gene>
<keyword evidence="3" id="KW-0874">Quinone</keyword>
<evidence type="ECO:0000313" key="6">
    <source>
        <dbReference type="EMBL" id="EEH64622.1"/>
    </source>
</evidence>
<dbReference type="NCBIfam" id="NF005856">
    <property type="entry name" value="PRK07785.1"/>
    <property type="match status" value="1"/>
</dbReference>
<dbReference type="GO" id="GO:0005886">
    <property type="term" value="C:plasma membrane"/>
    <property type="evidence" value="ECO:0007669"/>
    <property type="project" value="UniProtKB-SubCell"/>
</dbReference>
<evidence type="ECO:0000313" key="7">
    <source>
        <dbReference type="Proteomes" id="UP000010301"/>
    </source>
</evidence>
<dbReference type="Proteomes" id="UP000010301">
    <property type="component" value="Unassembled WGS sequence"/>
</dbReference>
<comment type="function">
    <text evidence="3">NDH-1 shuttles electrons from NADH, via FMN and iron-sulfur (Fe-S) centers, to quinones in the respiratory chain. The immediate electron acceptor for the enzyme in this species is believed to be a menaquinone. Couples the redox reaction to proton translocation (for every two electrons transferred, four hydrogen ions are translocated across the cytoplasmic membrane), and thus conserves the redox energy in a proton gradient.</text>
</comment>
<sequence length="242" mass="27166">MSEIVPSEEVMGLNQQVERSAPQGETIGVRHGMWGVHGSGDTTGFGGLIREITLPSESARPYGGWFDSVVDILEELIEAEGLAVKDVIERVVVDRDELTIFISRQHLLQVCQWLRDDQDLRFELCLGVSGVHYPGDKGREFHAVYALMSVTHNRNLRLEVTCPDMDCRIPSVVSIYPGNDWHERETWDLMGIIFTGHPGLTRTAMPDDWVGHPQRKDYPLGGVPVEYKGATVPPPDTRRSYN</sequence>
<protein>
    <recommendedName>
        <fullName evidence="3">NADH-quinone oxidoreductase subunit C</fullName>
        <ecNumber evidence="3">7.1.1.-</ecNumber>
    </recommendedName>
    <alternativeName>
        <fullName evidence="3">NADH dehydrogenase I subunit C</fullName>
    </alternativeName>
    <alternativeName>
        <fullName evidence="3">NDH-1 subunit C</fullName>
    </alternativeName>
</protein>
<comment type="caution">
    <text evidence="6">The sequence shown here is derived from an EMBL/GenBank/DDBJ whole genome shotgun (WGS) entry which is preliminary data.</text>
</comment>
<keyword evidence="3" id="KW-1003">Cell membrane</keyword>
<evidence type="ECO:0000256" key="1">
    <source>
        <dbReference type="ARBA" id="ARBA00007569"/>
    </source>
</evidence>
<dbReference type="PANTHER" id="PTHR10884">
    <property type="entry name" value="NADH DEHYDROGENASE UBIQUINONE IRON-SULFUR PROTEIN 3"/>
    <property type="match status" value="1"/>
</dbReference>
<evidence type="ECO:0000256" key="4">
    <source>
        <dbReference type="SAM" id="MobiDB-lite"/>
    </source>
</evidence>
<organism evidence="6 7">
    <name type="scientific">Gleimia coleocanis DSM 15436</name>
    <dbReference type="NCBI Taxonomy" id="525245"/>
    <lineage>
        <taxon>Bacteria</taxon>
        <taxon>Bacillati</taxon>
        <taxon>Actinomycetota</taxon>
        <taxon>Actinomycetes</taxon>
        <taxon>Actinomycetales</taxon>
        <taxon>Actinomycetaceae</taxon>
        <taxon>Gleimia</taxon>
    </lineage>
</organism>
<dbReference type="InterPro" id="IPR010218">
    <property type="entry name" value="NADH_DH_suC"/>
</dbReference>
<keyword evidence="3" id="KW-0472">Membrane</keyword>
<dbReference type="eggNOG" id="COG0852">
    <property type="taxonomic scope" value="Bacteria"/>
</dbReference>
<comment type="subunit">
    <text evidence="3">NDH-1 is composed of 14 different subunits. Subunits NuoB, C, D, E, F, and G constitute the peripheral sector of the complex.</text>
</comment>
<dbReference type="NCBIfam" id="TIGR01961">
    <property type="entry name" value="NuoC_fam"/>
    <property type="match status" value="1"/>
</dbReference>
<comment type="subcellular location">
    <subcellularLocation>
        <location evidence="3">Cell membrane</location>
        <topology evidence="3">Peripheral membrane protein</topology>
        <orientation evidence="3">Cytoplasmic side</orientation>
    </subcellularLocation>
</comment>
<dbReference type="SUPFAM" id="SSF143243">
    <property type="entry name" value="Nqo5-like"/>
    <property type="match status" value="1"/>
</dbReference>
<dbReference type="EMBL" id="ACFG01000004">
    <property type="protein sequence ID" value="EEH64622.1"/>
    <property type="molecule type" value="Genomic_DNA"/>
</dbReference>
<dbReference type="STRING" id="525245.HMPREF0044_0359"/>
<reference evidence="6 7" key="1">
    <citation type="submission" date="2009-01" db="EMBL/GenBank/DDBJ databases">
        <authorList>
            <person name="Qin X."/>
            <person name="Bachman B."/>
            <person name="Battles P."/>
            <person name="Bell A."/>
            <person name="Bess C."/>
            <person name="Bickham C."/>
            <person name="Chaboub L."/>
            <person name="Chen D."/>
            <person name="Coyle M."/>
            <person name="Deiros D.R."/>
            <person name="Dinh H."/>
            <person name="Forbes L."/>
            <person name="Fowler G."/>
            <person name="Francisco L."/>
            <person name="Fu Q."/>
            <person name="Gubbala S."/>
            <person name="Hale W."/>
            <person name="Han Y."/>
            <person name="Hemphill L."/>
            <person name="Highlander S.K."/>
            <person name="Hirani K."/>
            <person name="Hogues M."/>
            <person name="Jackson L."/>
            <person name="Jakkamsetti A."/>
            <person name="Javaid M."/>
            <person name="Jiang H."/>
            <person name="Korchina V."/>
            <person name="Kovar C."/>
            <person name="Lara F."/>
            <person name="Lee S."/>
            <person name="Mata R."/>
            <person name="Mathew T."/>
            <person name="Moen C."/>
            <person name="Morales K."/>
            <person name="Munidasa M."/>
            <person name="Nazareth L."/>
            <person name="Ngo R."/>
            <person name="Nguyen L."/>
            <person name="Okwuonu G."/>
            <person name="Ongeri F."/>
            <person name="Patil S."/>
            <person name="Petrosino J."/>
            <person name="Pham C."/>
            <person name="Pham P."/>
            <person name="Pu L.-L."/>
            <person name="Puazo M."/>
            <person name="Raj R."/>
            <person name="Reid J."/>
            <person name="Rouhana J."/>
            <person name="Saada N."/>
            <person name="Shang Y."/>
            <person name="Simmons D."/>
            <person name="Thornton R."/>
            <person name="Warren J."/>
            <person name="Weissenberger G."/>
            <person name="Zhang J."/>
            <person name="Zhang L."/>
            <person name="Zhou C."/>
            <person name="Zhu D."/>
            <person name="Muzny D."/>
            <person name="Worley K."/>
            <person name="Gibbs R."/>
        </authorList>
    </citation>
    <scope>NUCLEOTIDE SEQUENCE [LARGE SCALE GENOMIC DNA]</scope>
    <source>
        <strain evidence="6 7">DSM 15436</strain>
    </source>
</reference>
<dbReference type="GO" id="GO:0048038">
    <property type="term" value="F:quinone binding"/>
    <property type="evidence" value="ECO:0007669"/>
    <property type="project" value="UniProtKB-KW"/>
</dbReference>
<dbReference type="PANTHER" id="PTHR10884:SF14">
    <property type="entry name" value="NADH DEHYDROGENASE [UBIQUINONE] IRON-SULFUR PROTEIN 3, MITOCHONDRIAL"/>
    <property type="match status" value="1"/>
</dbReference>
<dbReference type="InterPro" id="IPR001268">
    <property type="entry name" value="NADH_UbQ_OxRdtase_30kDa_su"/>
</dbReference>
<keyword evidence="2 3" id="KW-0813">Transport</keyword>
<evidence type="ECO:0000259" key="5">
    <source>
        <dbReference type="Pfam" id="PF00329"/>
    </source>
</evidence>
<dbReference type="Gene3D" id="3.30.460.80">
    <property type="entry name" value="NADH:ubiquinone oxidoreductase, 30kDa subunit"/>
    <property type="match status" value="1"/>
</dbReference>
<dbReference type="HOGENOM" id="CLU_042628_4_0_11"/>
<feature type="domain" description="NADH:ubiquinone oxidoreductase 30kDa subunit" evidence="5">
    <location>
        <begin position="102"/>
        <end position="222"/>
    </location>
</feature>
<evidence type="ECO:0000256" key="3">
    <source>
        <dbReference type="HAMAP-Rule" id="MF_01357"/>
    </source>
</evidence>
<dbReference type="HAMAP" id="MF_01357">
    <property type="entry name" value="NDH1_NuoC"/>
    <property type="match status" value="1"/>
</dbReference>